<accession>A0A7K6AP31</accession>
<comment type="function">
    <text evidence="8">Required to protect lysosomal transporter MFSD1 from lysosomal proteolysis and for MFSD1 lysosomal localization.</text>
</comment>
<dbReference type="InterPro" id="IPR029382">
    <property type="entry name" value="NCU-G1"/>
</dbReference>
<protein>
    <submittedName>
        <fullName evidence="12">GLMPB protein</fullName>
    </submittedName>
</protein>
<dbReference type="EMBL" id="VZRI01003634">
    <property type="protein sequence ID" value="NWU91785.1"/>
    <property type="molecule type" value="Genomic_DNA"/>
</dbReference>
<evidence type="ECO:0000256" key="1">
    <source>
        <dbReference type="ARBA" id="ARBA00010599"/>
    </source>
</evidence>
<name>A0A7K6AP31_UPUEP</name>
<evidence type="ECO:0000256" key="5">
    <source>
        <dbReference type="ARBA" id="ARBA00023136"/>
    </source>
</evidence>
<evidence type="ECO:0000256" key="9">
    <source>
        <dbReference type="ARBA" id="ARBA00024189"/>
    </source>
</evidence>
<keyword evidence="6" id="KW-0325">Glycoprotein</keyword>
<comment type="similarity">
    <text evidence="1">Belongs to the GLMP family.</text>
</comment>
<keyword evidence="4 11" id="KW-1133">Transmembrane helix</keyword>
<dbReference type="AlphaFoldDB" id="A0A7K6AP31"/>
<dbReference type="GO" id="GO:0005765">
    <property type="term" value="C:lysosomal membrane"/>
    <property type="evidence" value="ECO:0007669"/>
    <property type="project" value="UniProtKB-SubCell"/>
</dbReference>
<evidence type="ECO:0000256" key="4">
    <source>
        <dbReference type="ARBA" id="ARBA00022989"/>
    </source>
</evidence>
<evidence type="ECO:0000256" key="6">
    <source>
        <dbReference type="ARBA" id="ARBA00023180"/>
    </source>
</evidence>
<evidence type="ECO:0000256" key="3">
    <source>
        <dbReference type="ARBA" id="ARBA00022729"/>
    </source>
</evidence>
<keyword evidence="2 11" id="KW-0812">Transmembrane</keyword>
<evidence type="ECO:0000313" key="12">
    <source>
        <dbReference type="EMBL" id="NWU91785.1"/>
    </source>
</evidence>
<feature type="non-terminal residue" evidence="12">
    <location>
        <position position="366"/>
    </location>
</feature>
<keyword evidence="3" id="KW-0732">Signal</keyword>
<evidence type="ECO:0000256" key="2">
    <source>
        <dbReference type="ARBA" id="ARBA00022692"/>
    </source>
</evidence>
<sequence>MQLNPGWGDSGPNLLHIRAEGPADTLHFVWGSLGAPTVLLVATDTPRSNLSVNWTLLLSPDPSGALRIEPPGSVIYSTAIIFTKVFESSHAQPGGETFYPPYDLSQFSWENLNSTLNRTALTAEFWGVPATDPSGSFANGSLGFQVTAYETAGRASSLPRLLHSCNSSQVQFVLAGVAPRGNVSRFTLEVATVEEQGVAQRLRSLRSIDDEYTPAVFETLALVAGSRDSGCTRSFLQWKATAYSSRSPGRGDSIQCRPHGLQVANWTLPESGLVRALFGDGVGSNFSVSAINISFGGEEGRGYQESHYLSWSALLGFGEPPEDSFSPLVISLTAAALGTPLLLLLLGSCSVLCARRKRYSEYDPIN</sequence>
<comment type="caution">
    <text evidence="12">The sequence shown here is derived from an EMBL/GenBank/DDBJ whole genome shotgun (WGS) entry which is preliminary data.</text>
</comment>
<evidence type="ECO:0000256" key="10">
    <source>
        <dbReference type="ARBA" id="ARBA00044960"/>
    </source>
</evidence>
<proteinExistence type="inferred from homology"/>
<reference evidence="12 13" key="1">
    <citation type="submission" date="2019-09" db="EMBL/GenBank/DDBJ databases">
        <title>Bird 10,000 Genomes (B10K) Project - Family phase.</title>
        <authorList>
            <person name="Zhang G."/>
        </authorList>
    </citation>
    <scope>NUCLEOTIDE SEQUENCE [LARGE SCALE GENOMIC DNA]</scope>
    <source>
        <strain evidence="12">B10K-DU-012-37</strain>
    </source>
</reference>
<evidence type="ECO:0000256" key="11">
    <source>
        <dbReference type="SAM" id="Phobius"/>
    </source>
</evidence>
<comment type="subcellular location">
    <subcellularLocation>
        <location evidence="9">Lysosome membrane</location>
        <topology evidence="9">Single-pass type I membrane protein</topology>
        <orientation evidence="9">Lumenal side</orientation>
    </subcellularLocation>
</comment>
<keyword evidence="13" id="KW-1185">Reference proteome</keyword>
<comment type="subunit">
    <text evidence="10">Interacts (via lumenal domain) with lysosomal protein MFSD1; the interaction starts while both proteins are still in the endoplasmic reticulum and is required for stabilization of MFSD1 in lysosomes but has no direct effect on its targeting to lysosomes or transporter activity.</text>
</comment>
<dbReference type="OrthoDB" id="6264340at2759"/>
<evidence type="ECO:0000256" key="8">
    <source>
        <dbReference type="ARBA" id="ARBA00024176"/>
    </source>
</evidence>
<dbReference type="Pfam" id="PF15065">
    <property type="entry name" value="NCU-G1"/>
    <property type="match status" value="1"/>
</dbReference>
<evidence type="ECO:0000313" key="13">
    <source>
        <dbReference type="Proteomes" id="UP000544127"/>
    </source>
</evidence>
<evidence type="ECO:0000256" key="7">
    <source>
        <dbReference type="ARBA" id="ARBA00023228"/>
    </source>
</evidence>
<organism evidence="12 13">
    <name type="scientific">Upupa epops</name>
    <name type="common">Eurasian hoopoe</name>
    <dbReference type="NCBI Taxonomy" id="57439"/>
    <lineage>
        <taxon>Eukaryota</taxon>
        <taxon>Metazoa</taxon>
        <taxon>Chordata</taxon>
        <taxon>Craniata</taxon>
        <taxon>Vertebrata</taxon>
        <taxon>Euteleostomi</taxon>
        <taxon>Archelosauria</taxon>
        <taxon>Archosauria</taxon>
        <taxon>Dinosauria</taxon>
        <taxon>Saurischia</taxon>
        <taxon>Theropoda</taxon>
        <taxon>Coelurosauria</taxon>
        <taxon>Aves</taxon>
        <taxon>Neognathae</taxon>
        <taxon>Neoaves</taxon>
        <taxon>Telluraves</taxon>
        <taxon>Coraciimorphae</taxon>
        <taxon>Bucerotiformes</taxon>
        <taxon>Upupidae</taxon>
        <taxon>Upupa</taxon>
    </lineage>
</organism>
<dbReference type="Proteomes" id="UP000544127">
    <property type="component" value="Unassembled WGS sequence"/>
</dbReference>
<keyword evidence="5 11" id="KW-0472">Membrane</keyword>
<gene>
    <name evidence="12" type="primary">Glmpb</name>
    <name evidence="12" type="ORF">UPUEPO_R03855</name>
</gene>
<feature type="non-terminal residue" evidence="12">
    <location>
        <position position="1"/>
    </location>
</feature>
<keyword evidence="7" id="KW-0458">Lysosome</keyword>
<feature type="transmembrane region" description="Helical" evidence="11">
    <location>
        <begin position="328"/>
        <end position="354"/>
    </location>
</feature>
<dbReference type="PANTHER" id="PTHR31981:SF1">
    <property type="entry name" value="GLYCOSYLATED LYSOSOMAL MEMBRANE PROTEIN"/>
    <property type="match status" value="1"/>
</dbReference>
<dbReference type="PANTHER" id="PTHR31981">
    <property type="entry name" value="GLYCOSYLATED LYSOSOMAL MEMBRANE PROTEIN"/>
    <property type="match status" value="1"/>
</dbReference>